<comment type="caution">
    <text evidence="2">The sequence shown here is derived from an EMBL/GenBank/DDBJ whole genome shotgun (WGS) entry which is preliminary data.</text>
</comment>
<evidence type="ECO:0000313" key="2">
    <source>
        <dbReference type="EMBL" id="MEO3681585.1"/>
    </source>
</evidence>
<dbReference type="EMBL" id="JBDPZN010000001">
    <property type="protein sequence ID" value="MEO3681585.1"/>
    <property type="molecule type" value="Genomic_DNA"/>
</dbReference>
<organism evidence="2 3">
    <name type="scientific">Shewanella vesiculosa</name>
    <dbReference type="NCBI Taxonomy" id="518738"/>
    <lineage>
        <taxon>Bacteria</taxon>
        <taxon>Pseudomonadati</taxon>
        <taxon>Pseudomonadota</taxon>
        <taxon>Gammaproteobacteria</taxon>
        <taxon>Alteromonadales</taxon>
        <taxon>Shewanellaceae</taxon>
        <taxon>Shewanella</taxon>
    </lineage>
</organism>
<dbReference type="RefSeq" id="WP_347689694.1">
    <property type="nucleotide sequence ID" value="NZ_JBDPZN010000001.1"/>
</dbReference>
<protein>
    <recommendedName>
        <fullName evidence="4">Tetratricopeptide repeat protein</fullName>
    </recommendedName>
</protein>
<keyword evidence="1" id="KW-1133">Transmembrane helix</keyword>
<proteinExistence type="predicted"/>
<evidence type="ECO:0000256" key="1">
    <source>
        <dbReference type="SAM" id="Phobius"/>
    </source>
</evidence>
<dbReference type="InterPro" id="IPR011990">
    <property type="entry name" value="TPR-like_helical_dom_sf"/>
</dbReference>
<keyword evidence="1" id="KW-0472">Membrane</keyword>
<name>A0ABV0FLN2_9GAMM</name>
<feature type="transmembrane region" description="Helical" evidence="1">
    <location>
        <begin position="12"/>
        <end position="30"/>
    </location>
</feature>
<accession>A0ABV0FLN2</accession>
<sequence length="391" mass="44056">MQQVSSSNKKTYIAAIVVLLLISLGCYVYLTLTKPAYLQNGTVLVLPVNLTSDKIEPQWNRYAAMDMLIHQLNLGVNYPLLQTEDIINIISLISRKHSSKAADIQQIMAISGAVLVIESSIKGTNNQYQLAFTLHQQHSSESDVVNVASIEQALLTAAELINQQVHPQHSKITEQFDSRFSPPQLIHAIALMQGGDTVAAEEQLSALIDTAPDNLVAQRLLAMIQLQRHQYQRLNSTLTAAIIEASRQKDERELARFRLLLAQSYTETNKIEHALSVLSIAKTNAAKVQDWLTLGYISQLAGVINQRIGRNADAREQFKKAIEYHKMMGYPVGQTQALNDLAELEMVEHNYPQAYRYINRSYELVAHRRLDDLETSTLKIMSKIENKMQHR</sequence>
<reference evidence="2 3" key="1">
    <citation type="submission" date="2024-05" db="EMBL/GenBank/DDBJ databases">
        <title>Genome sequencing of Marine Estuary Bacteria, Shewanella vesiculosa and S. baltica, and Pseudomonas syringae.</title>
        <authorList>
            <person name="Gurung A."/>
            <person name="Maclea K.S."/>
        </authorList>
    </citation>
    <scope>NUCLEOTIDE SEQUENCE [LARGE SCALE GENOMIC DNA]</scope>
    <source>
        <strain evidence="2 3">1A</strain>
    </source>
</reference>
<dbReference type="Proteomes" id="UP001477278">
    <property type="component" value="Unassembled WGS sequence"/>
</dbReference>
<dbReference type="SUPFAM" id="SSF48452">
    <property type="entry name" value="TPR-like"/>
    <property type="match status" value="1"/>
</dbReference>
<keyword evidence="3" id="KW-1185">Reference proteome</keyword>
<keyword evidence="1" id="KW-0812">Transmembrane</keyword>
<evidence type="ECO:0000313" key="3">
    <source>
        <dbReference type="Proteomes" id="UP001477278"/>
    </source>
</evidence>
<evidence type="ECO:0008006" key="4">
    <source>
        <dbReference type="Google" id="ProtNLM"/>
    </source>
</evidence>
<dbReference type="Gene3D" id="1.25.40.10">
    <property type="entry name" value="Tetratricopeptide repeat domain"/>
    <property type="match status" value="1"/>
</dbReference>
<gene>
    <name evidence="2" type="ORF">ABHN84_04675</name>
</gene>